<keyword evidence="8" id="KW-0503">Monooxygenase</keyword>
<organism evidence="9">
    <name type="scientific">Arcella intermedia</name>
    <dbReference type="NCBI Taxonomy" id="1963864"/>
    <lineage>
        <taxon>Eukaryota</taxon>
        <taxon>Amoebozoa</taxon>
        <taxon>Tubulinea</taxon>
        <taxon>Elardia</taxon>
        <taxon>Arcellinida</taxon>
        <taxon>Sphaerothecina</taxon>
        <taxon>Arcellidae</taxon>
        <taxon>Arcella</taxon>
    </lineage>
</organism>
<dbReference type="InterPro" id="IPR001128">
    <property type="entry name" value="Cyt_P450"/>
</dbReference>
<dbReference type="SUPFAM" id="SSF48264">
    <property type="entry name" value="Cytochrome P450"/>
    <property type="match status" value="1"/>
</dbReference>
<dbReference type="PROSITE" id="PS00086">
    <property type="entry name" value="CYTOCHROME_P450"/>
    <property type="match status" value="1"/>
</dbReference>
<dbReference type="AlphaFoldDB" id="A0A6B2LLR2"/>
<dbReference type="GO" id="GO:0008395">
    <property type="term" value="F:steroid hydroxylase activity"/>
    <property type="evidence" value="ECO:0007669"/>
    <property type="project" value="TreeGrafter"/>
</dbReference>
<dbReference type="InterPro" id="IPR017972">
    <property type="entry name" value="Cyt_P450_CS"/>
</dbReference>
<accession>A0A6B2LLR2</accession>
<dbReference type="EMBL" id="GIBP01009120">
    <property type="protein sequence ID" value="NDV38089.1"/>
    <property type="molecule type" value="Transcribed_RNA"/>
</dbReference>
<evidence type="ECO:0008006" key="10">
    <source>
        <dbReference type="Google" id="ProtNLM"/>
    </source>
</evidence>
<comment type="similarity">
    <text evidence="1 8">Belongs to the cytochrome P450 family.</text>
</comment>
<dbReference type="Gene3D" id="1.10.630.10">
    <property type="entry name" value="Cytochrome P450"/>
    <property type="match status" value="1"/>
</dbReference>
<dbReference type="PANTHER" id="PTHR24302">
    <property type="entry name" value="CYTOCHROME P450 FAMILY 3"/>
    <property type="match status" value="1"/>
</dbReference>
<evidence type="ECO:0000313" key="9">
    <source>
        <dbReference type="EMBL" id="NDV38089.1"/>
    </source>
</evidence>
<name>A0A6B2LLR2_9EUKA</name>
<reference evidence="9" key="1">
    <citation type="journal article" date="2020" name="J. Eukaryot. Microbiol.">
        <title>De novo Sequencing, Assembly and Annotation of the Transcriptome for the Free-Living Testate Amoeba Arcella intermedia.</title>
        <authorList>
            <person name="Ribeiro G.M."/>
            <person name="Porfirio-Sousa A.L."/>
            <person name="Maurer-Alcala X.X."/>
            <person name="Katz L.A."/>
            <person name="Lahr D.J.G."/>
        </authorList>
    </citation>
    <scope>NUCLEOTIDE SEQUENCE</scope>
</reference>
<proteinExistence type="inferred from homology"/>
<evidence type="ECO:0000256" key="7">
    <source>
        <dbReference type="PIRSR" id="PIRSR602401-1"/>
    </source>
</evidence>
<protein>
    <recommendedName>
        <fullName evidence="10">Cytochrome P450</fullName>
    </recommendedName>
</protein>
<dbReference type="PANTHER" id="PTHR24302:SF15">
    <property type="entry name" value="FATTY-ACID PEROXYGENASE"/>
    <property type="match status" value="1"/>
</dbReference>
<keyword evidence="4 8" id="KW-0560">Oxidoreductase</keyword>
<keyword evidence="5 7" id="KW-0408">Iron</keyword>
<evidence type="ECO:0000256" key="4">
    <source>
        <dbReference type="ARBA" id="ARBA00023002"/>
    </source>
</evidence>
<evidence type="ECO:0000256" key="1">
    <source>
        <dbReference type="ARBA" id="ARBA00010617"/>
    </source>
</evidence>
<dbReference type="GO" id="GO:0016705">
    <property type="term" value="F:oxidoreductase activity, acting on paired donors, with incorporation or reduction of molecular oxygen"/>
    <property type="evidence" value="ECO:0007669"/>
    <property type="project" value="InterPro"/>
</dbReference>
<evidence type="ECO:0000256" key="8">
    <source>
        <dbReference type="RuleBase" id="RU000461"/>
    </source>
</evidence>
<dbReference type="PRINTS" id="PR00463">
    <property type="entry name" value="EP450I"/>
</dbReference>
<dbReference type="Pfam" id="PF00067">
    <property type="entry name" value="p450"/>
    <property type="match status" value="1"/>
</dbReference>
<comment type="cofactor">
    <cofactor evidence="7">
        <name>heme</name>
        <dbReference type="ChEBI" id="CHEBI:30413"/>
    </cofactor>
</comment>
<evidence type="ECO:0000256" key="6">
    <source>
        <dbReference type="ARBA" id="ARBA00043906"/>
    </source>
</evidence>
<dbReference type="GO" id="GO:0020037">
    <property type="term" value="F:heme binding"/>
    <property type="evidence" value="ECO:0007669"/>
    <property type="project" value="InterPro"/>
</dbReference>
<dbReference type="InterPro" id="IPR002401">
    <property type="entry name" value="Cyt_P450_E_grp-I"/>
</dbReference>
<dbReference type="GO" id="GO:0005506">
    <property type="term" value="F:iron ion binding"/>
    <property type="evidence" value="ECO:0007669"/>
    <property type="project" value="InterPro"/>
</dbReference>
<evidence type="ECO:0000256" key="3">
    <source>
        <dbReference type="ARBA" id="ARBA00022723"/>
    </source>
</evidence>
<comment type="function">
    <text evidence="6">Cytochromes P450 are a group of heme-thiolate monooxygenases. They oxidize a variety of structurally unrelated compounds, including steroids, fatty acids, and xenobiotics.</text>
</comment>
<keyword evidence="2 7" id="KW-0349">Heme</keyword>
<feature type="binding site" description="axial binding residue" evidence="7">
    <location>
        <position position="71"/>
    </location>
    <ligand>
        <name>heme</name>
        <dbReference type="ChEBI" id="CHEBI:30413"/>
    </ligand>
    <ligandPart>
        <name>Fe</name>
        <dbReference type="ChEBI" id="CHEBI:18248"/>
    </ligandPart>
</feature>
<dbReference type="InterPro" id="IPR050705">
    <property type="entry name" value="Cytochrome_P450_3A"/>
</dbReference>
<dbReference type="InterPro" id="IPR036396">
    <property type="entry name" value="Cyt_P450_sf"/>
</dbReference>
<evidence type="ECO:0000256" key="5">
    <source>
        <dbReference type="ARBA" id="ARBA00023004"/>
    </source>
</evidence>
<keyword evidence="3 7" id="KW-0479">Metal-binding</keyword>
<sequence>MTTRIASKDIPYKDQMIPKGTLVGIAVDAIHNHPDYWEHPERFDPTRFAPEMKKGRHKFAYLPFSLGQRQCIGNTFSEIEQRLFLVRLVQKFKVLPPKLLPPKDLTRSTFIFQTNCVNISLQKR</sequence>
<evidence type="ECO:0000256" key="2">
    <source>
        <dbReference type="ARBA" id="ARBA00022617"/>
    </source>
</evidence>